<accession>A0A6J8A7B6</accession>
<reference evidence="4 5" key="1">
    <citation type="submission" date="2020-06" db="EMBL/GenBank/DDBJ databases">
        <authorList>
            <person name="Li R."/>
            <person name="Bekaert M."/>
        </authorList>
    </citation>
    <scope>NUCLEOTIDE SEQUENCE [LARGE SCALE GENOMIC DNA]</scope>
    <source>
        <strain evidence="5">wild</strain>
    </source>
</reference>
<dbReference type="PANTHER" id="PTHR25462">
    <property type="entry name" value="BONUS, ISOFORM C-RELATED"/>
    <property type="match status" value="1"/>
</dbReference>
<evidence type="ECO:0000256" key="2">
    <source>
        <dbReference type="SAM" id="Coils"/>
    </source>
</evidence>
<dbReference type="GO" id="GO:0008270">
    <property type="term" value="F:zinc ion binding"/>
    <property type="evidence" value="ECO:0007669"/>
    <property type="project" value="UniProtKB-KW"/>
</dbReference>
<protein>
    <recommendedName>
        <fullName evidence="3">B box-type domain-containing protein</fullName>
    </recommendedName>
</protein>
<keyword evidence="1" id="KW-0863">Zinc-finger</keyword>
<keyword evidence="5" id="KW-1185">Reference proteome</keyword>
<gene>
    <name evidence="4" type="ORF">MCOR_4099</name>
</gene>
<name>A0A6J8A7B6_MYTCO</name>
<keyword evidence="1" id="KW-0862">Zinc</keyword>
<feature type="domain" description="B box-type" evidence="3">
    <location>
        <begin position="4"/>
        <end position="54"/>
    </location>
</feature>
<evidence type="ECO:0000313" key="4">
    <source>
        <dbReference type="EMBL" id="CAC5362298.1"/>
    </source>
</evidence>
<dbReference type="Gene3D" id="3.30.160.60">
    <property type="entry name" value="Classic Zinc Finger"/>
    <property type="match status" value="1"/>
</dbReference>
<dbReference type="EMBL" id="CACVKT020000737">
    <property type="protein sequence ID" value="CAC5362298.1"/>
    <property type="molecule type" value="Genomic_DNA"/>
</dbReference>
<evidence type="ECO:0000259" key="3">
    <source>
        <dbReference type="PROSITE" id="PS50119"/>
    </source>
</evidence>
<dbReference type="SMART" id="SM00336">
    <property type="entry name" value="BBOX"/>
    <property type="match status" value="2"/>
</dbReference>
<sequence length="285" mass="33297">MATSDIQFCNLCKEDDVNNAAITWCTDCETLLCLDCDKHHFRNKSSKQHKTLPSNDYKKLPDFILKNKNRCPDHNQRYELYCPNHSDACCFQCFTEKHHNCKDIKRLPDILKDMKSSASMSRLEKDLSDAKENFESIAYYLKGRLSTILNHKTNKIEEIYLMRKSLNEHFDKLEQKTMEELDVEHTKLETKIKKLINQVEVKRSHVKNNQEDLAKMKSFATDLQMFIGIQEIENMTTEEIGYLQKLTQSGDLDELDMELKISSDITSALQNLTCFGNRFCYFGSM</sequence>
<dbReference type="OrthoDB" id="6158324at2759"/>
<feature type="coiled-coil region" evidence="2">
    <location>
        <begin position="156"/>
        <end position="198"/>
    </location>
</feature>
<evidence type="ECO:0000313" key="5">
    <source>
        <dbReference type="Proteomes" id="UP000507470"/>
    </source>
</evidence>
<dbReference type="PANTHER" id="PTHR25462:SF296">
    <property type="entry name" value="MEIOTIC P26, ISOFORM F"/>
    <property type="match status" value="1"/>
</dbReference>
<keyword evidence="1" id="KW-0479">Metal-binding</keyword>
<dbReference type="InterPro" id="IPR000315">
    <property type="entry name" value="Znf_B-box"/>
</dbReference>
<organism evidence="4 5">
    <name type="scientific">Mytilus coruscus</name>
    <name type="common">Sea mussel</name>
    <dbReference type="NCBI Taxonomy" id="42192"/>
    <lineage>
        <taxon>Eukaryota</taxon>
        <taxon>Metazoa</taxon>
        <taxon>Spiralia</taxon>
        <taxon>Lophotrochozoa</taxon>
        <taxon>Mollusca</taxon>
        <taxon>Bivalvia</taxon>
        <taxon>Autobranchia</taxon>
        <taxon>Pteriomorphia</taxon>
        <taxon>Mytilida</taxon>
        <taxon>Mytiloidea</taxon>
        <taxon>Mytilidae</taxon>
        <taxon>Mytilinae</taxon>
        <taxon>Mytilus</taxon>
    </lineage>
</organism>
<dbReference type="InterPro" id="IPR047153">
    <property type="entry name" value="TRIM45/56/19-like"/>
</dbReference>
<dbReference type="AlphaFoldDB" id="A0A6J8A7B6"/>
<keyword evidence="2" id="KW-0175">Coiled coil</keyword>
<dbReference type="Proteomes" id="UP000507470">
    <property type="component" value="Unassembled WGS sequence"/>
</dbReference>
<dbReference type="PROSITE" id="PS50119">
    <property type="entry name" value="ZF_BBOX"/>
    <property type="match status" value="1"/>
</dbReference>
<dbReference type="SUPFAM" id="SSF57845">
    <property type="entry name" value="B-box zinc-binding domain"/>
    <property type="match status" value="1"/>
</dbReference>
<evidence type="ECO:0000256" key="1">
    <source>
        <dbReference type="PROSITE-ProRule" id="PRU00024"/>
    </source>
</evidence>
<dbReference type="CDD" id="cd19757">
    <property type="entry name" value="Bbox1"/>
    <property type="match status" value="1"/>
</dbReference>
<dbReference type="Pfam" id="PF22586">
    <property type="entry name" value="ANCHR-like_BBOX"/>
    <property type="match status" value="1"/>
</dbReference>
<proteinExistence type="predicted"/>